<evidence type="ECO:0000313" key="3">
    <source>
        <dbReference type="Proteomes" id="UP000185596"/>
    </source>
</evidence>
<keyword evidence="3" id="KW-1185">Reference proteome</keyword>
<dbReference type="EMBL" id="MSIE01000095">
    <property type="protein sequence ID" value="OLF08563.1"/>
    <property type="molecule type" value="Genomic_DNA"/>
</dbReference>
<gene>
    <name evidence="2" type="ORF">BU204_34285</name>
</gene>
<evidence type="ECO:0000256" key="1">
    <source>
        <dbReference type="SAM" id="Phobius"/>
    </source>
</evidence>
<accession>A0A1Q8C2I1</accession>
<name>A0A1Q8C2I1_9PSEU</name>
<feature type="transmembrane region" description="Helical" evidence="1">
    <location>
        <begin position="40"/>
        <end position="61"/>
    </location>
</feature>
<keyword evidence="1" id="KW-0472">Membrane</keyword>
<keyword evidence="1" id="KW-1133">Transmembrane helix</keyword>
<organism evidence="2 3">
    <name type="scientific">Actinophytocola xanthii</name>
    <dbReference type="NCBI Taxonomy" id="1912961"/>
    <lineage>
        <taxon>Bacteria</taxon>
        <taxon>Bacillati</taxon>
        <taxon>Actinomycetota</taxon>
        <taxon>Actinomycetes</taxon>
        <taxon>Pseudonocardiales</taxon>
        <taxon>Pseudonocardiaceae</taxon>
    </lineage>
</organism>
<protein>
    <submittedName>
        <fullName evidence="2">Uncharacterized protein</fullName>
    </submittedName>
</protein>
<keyword evidence="1" id="KW-0812">Transmembrane</keyword>
<dbReference type="AlphaFoldDB" id="A0A1Q8C2I1"/>
<reference evidence="2 3" key="1">
    <citation type="submission" date="2016-12" db="EMBL/GenBank/DDBJ databases">
        <title>The draft genome sequence of Actinophytocola sp. 11-183.</title>
        <authorList>
            <person name="Wang W."/>
            <person name="Yuan L."/>
        </authorList>
    </citation>
    <scope>NUCLEOTIDE SEQUENCE [LARGE SCALE GENOMIC DNA]</scope>
    <source>
        <strain evidence="2 3">11-183</strain>
    </source>
</reference>
<comment type="caution">
    <text evidence="2">The sequence shown here is derived from an EMBL/GenBank/DDBJ whole genome shotgun (WGS) entry which is preliminary data.</text>
</comment>
<evidence type="ECO:0000313" key="2">
    <source>
        <dbReference type="EMBL" id="OLF08563.1"/>
    </source>
</evidence>
<dbReference type="Proteomes" id="UP000185596">
    <property type="component" value="Unassembled WGS sequence"/>
</dbReference>
<sequence>MVGLIYRIVDVPRRTLCAVAILALPCGVLAQVAGAPPVLGIPASGIGVGVGSLSILAAWVAHRRRGHSSDADNEHIPPPSY</sequence>
<proteinExistence type="predicted"/>